<dbReference type="AlphaFoldDB" id="A0AAJ7W8Y8"/>
<keyword evidence="7" id="KW-0915">Sodium</keyword>
<dbReference type="InterPro" id="IPR020903">
    <property type="entry name" value="ENaC_CS"/>
</dbReference>
<evidence type="ECO:0000256" key="7">
    <source>
        <dbReference type="ARBA" id="ARBA00023053"/>
    </source>
</evidence>
<evidence type="ECO:0000313" key="15">
    <source>
        <dbReference type="RefSeq" id="XP_026667594.1"/>
    </source>
</evidence>
<reference evidence="15" key="1">
    <citation type="submission" date="2025-08" db="UniProtKB">
        <authorList>
            <consortium name="RefSeq"/>
        </authorList>
    </citation>
    <scope>IDENTIFICATION</scope>
    <source>
        <tissue evidence="15">Whole body</tissue>
    </source>
</reference>
<dbReference type="PANTHER" id="PTHR11690">
    <property type="entry name" value="AMILORIDE-SENSITIVE SODIUM CHANNEL-RELATED"/>
    <property type="match status" value="1"/>
</dbReference>
<keyword evidence="9 13" id="KW-0472">Membrane</keyword>
<evidence type="ECO:0000256" key="4">
    <source>
        <dbReference type="ARBA" id="ARBA00022461"/>
    </source>
</evidence>
<evidence type="ECO:0000256" key="3">
    <source>
        <dbReference type="ARBA" id="ARBA00022448"/>
    </source>
</evidence>
<comment type="similarity">
    <text evidence="2 12">Belongs to the amiloride-sensitive sodium channel (TC 1.A.6) family.</text>
</comment>
<keyword evidence="5 12" id="KW-0812">Transmembrane</keyword>
<feature type="transmembrane region" description="Helical" evidence="13">
    <location>
        <begin position="492"/>
        <end position="522"/>
    </location>
</feature>
<organism evidence="14 15">
    <name type="scientific">Ceratina calcarata</name>
    <dbReference type="NCBI Taxonomy" id="156304"/>
    <lineage>
        <taxon>Eukaryota</taxon>
        <taxon>Metazoa</taxon>
        <taxon>Ecdysozoa</taxon>
        <taxon>Arthropoda</taxon>
        <taxon>Hexapoda</taxon>
        <taxon>Insecta</taxon>
        <taxon>Pterygota</taxon>
        <taxon>Neoptera</taxon>
        <taxon>Endopterygota</taxon>
        <taxon>Hymenoptera</taxon>
        <taxon>Apocrita</taxon>
        <taxon>Aculeata</taxon>
        <taxon>Apoidea</taxon>
        <taxon>Anthophila</taxon>
        <taxon>Apidae</taxon>
        <taxon>Ceratina</taxon>
        <taxon>Zadontomerus</taxon>
    </lineage>
</organism>
<name>A0AAJ7W8Y8_9HYME</name>
<dbReference type="Pfam" id="PF00858">
    <property type="entry name" value="ASC"/>
    <property type="match status" value="1"/>
</dbReference>
<dbReference type="PROSITE" id="PS01206">
    <property type="entry name" value="ASC"/>
    <property type="match status" value="1"/>
</dbReference>
<evidence type="ECO:0000256" key="10">
    <source>
        <dbReference type="ARBA" id="ARBA00023201"/>
    </source>
</evidence>
<feature type="transmembrane region" description="Helical" evidence="13">
    <location>
        <begin position="91"/>
        <end position="113"/>
    </location>
</feature>
<evidence type="ECO:0000256" key="2">
    <source>
        <dbReference type="ARBA" id="ARBA00007193"/>
    </source>
</evidence>
<dbReference type="PANTHER" id="PTHR11690:SF237">
    <property type="entry name" value="PICKPOCKET 16-RELATED"/>
    <property type="match status" value="1"/>
</dbReference>
<sequence>MTRRVRNRNQRTVHFDIEYSNAVPRRPVGKVNIMNVKSVTDNSNSGTNILIKKKEVPSARDILNDYLESTSVHGLQYFGKTELNVGILGKILWTCTIVTSFVCLSMMIMQFLARYNNNPTNTFIKSFTAPIFQAPFPAVTICPVTPISMRKRLAILENAILPENVSRQLALDMLKYGHHITNPYAIKEFDDMDKFKALLHANKWTVSEFLKILLPCVDIFDSCSWRFERIDCSKSIKESYTSYGVCCSFNYLLEDYMDGLNEQPKLEPLNTASSGRFSGLKLVINEEYLVDSDIDLNDTLKFTNSEGMTVLIHHSYDFPGLNTDMFVLQTNHELEIAVDPQLTEKPSGMQHRGYNNTLVPICITDDENPLEYFPVYGFSNCYANCRVRIMLQVCGCLPFIYNHISKLHNIKNCGIDELPCIQRNTKLIGIMKDIENDNFSCSCRTPCANIDYDVFPNMISLTQRKGNAVVKVFMYSQSFPILITLPAADETYLLASIGGIFSLFFGSSFLSLVEIVYFLYLLCRSLF</sequence>
<accession>A0AAJ7W8Y8</accession>
<evidence type="ECO:0000256" key="6">
    <source>
        <dbReference type="ARBA" id="ARBA00022989"/>
    </source>
</evidence>
<dbReference type="GO" id="GO:0005886">
    <property type="term" value="C:plasma membrane"/>
    <property type="evidence" value="ECO:0007669"/>
    <property type="project" value="TreeGrafter"/>
</dbReference>
<keyword evidence="6 13" id="KW-1133">Transmembrane helix</keyword>
<evidence type="ECO:0000256" key="12">
    <source>
        <dbReference type="RuleBase" id="RU000679"/>
    </source>
</evidence>
<keyword evidence="14" id="KW-1185">Reference proteome</keyword>
<keyword evidence="8 12" id="KW-0406">Ion transport</keyword>
<dbReference type="InterPro" id="IPR001873">
    <property type="entry name" value="ENaC"/>
</dbReference>
<dbReference type="Gene3D" id="2.60.470.10">
    <property type="entry name" value="Acid-sensing ion channels like domains"/>
    <property type="match status" value="1"/>
</dbReference>
<evidence type="ECO:0000256" key="1">
    <source>
        <dbReference type="ARBA" id="ARBA00004141"/>
    </source>
</evidence>
<evidence type="ECO:0000256" key="11">
    <source>
        <dbReference type="ARBA" id="ARBA00023303"/>
    </source>
</evidence>
<proteinExistence type="inferred from homology"/>
<keyword evidence="11 12" id="KW-0407">Ion channel</keyword>
<dbReference type="Proteomes" id="UP000694925">
    <property type="component" value="Unplaced"/>
</dbReference>
<dbReference type="RefSeq" id="XP_026667594.1">
    <property type="nucleotide sequence ID" value="XM_026811793.1"/>
</dbReference>
<dbReference type="Gene3D" id="1.10.287.770">
    <property type="entry name" value="YojJ-like"/>
    <property type="match status" value="1"/>
</dbReference>
<evidence type="ECO:0000256" key="13">
    <source>
        <dbReference type="SAM" id="Phobius"/>
    </source>
</evidence>
<dbReference type="KEGG" id="ccal:108623001"/>
<protein>
    <submittedName>
        <fullName evidence="15">Sodium channel protein Nach-like</fullName>
    </submittedName>
</protein>
<evidence type="ECO:0000256" key="8">
    <source>
        <dbReference type="ARBA" id="ARBA00023065"/>
    </source>
</evidence>
<comment type="subcellular location">
    <subcellularLocation>
        <location evidence="1">Membrane</location>
        <topology evidence="1">Multi-pass membrane protein</topology>
    </subcellularLocation>
</comment>
<dbReference type="PRINTS" id="PR01078">
    <property type="entry name" value="AMINACHANNEL"/>
</dbReference>
<keyword evidence="4 12" id="KW-0894">Sodium channel</keyword>
<dbReference type="GO" id="GO:0015280">
    <property type="term" value="F:ligand-gated sodium channel activity"/>
    <property type="evidence" value="ECO:0007669"/>
    <property type="project" value="TreeGrafter"/>
</dbReference>
<evidence type="ECO:0000256" key="9">
    <source>
        <dbReference type="ARBA" id="ARBA00023136"/>
    </source>
</evidence>
<evidence type="ECO:0000313" key="14">
    <source>
        <dbReference type="Proteomes" id="UP000694925"/>
    </source>
</evidence>
<keyword evidence="3 12" id="KW-0813">Transport</keyword>
<keyword evidence="10 12" id="KW-0739">Sodium transport</keyword>
<dbReference type="GeneID" id="108623001"/>
<gene>
    <name evidence="15" type="primary">LOC108623001</name>
</gene>
<evidence type="ECO:0000256" key="5">
    <source>
        <dbReference type="ARBA" id="ARBA00022692"/>
    </source>
</evidence>